<keyword evidence="3" id="KW-1185">Reference proteome</keyword>
<dbReference type="InterPro" id="IPR050929">
    <property type="entry name" value="PFKA"/>
</dbReference>
<evidence type="ECO:0000313" key="2">
    <source>
        <dbReference type="EMBL" id="KAK0597418.1"/>
    </source>
</evidence>
<reference evidence="2" key="2">
    <citation type="submission" date="2023-06" db="EMBL/GenBank/DDBJ databases">
        <authorList>
            <person name="Swenson N.G."/>
            <person name="Wegrzyn J.L."/>
            <person name="Mcevoy S.L."/>
        </authorList>
    </citation>
    <scope>NUCLEOTIDE SEQUENCE</scope>
    <source>
        <strain evidence="2">NS2018</strain>
        <tissue evidence="2">Leaf</tissue>
    </source>
</reference>
<sequence length="127" mass="13959">MGRYSRFIAMYATLAIRDVDCCLIPKSQFYLEGPGGHMVIVIAGGAGQCKHTMDQIRSDDATSKSPTDPSERHHQLTFGGWLRCGGGIDKNYEKTMPQHVSALEIRRHGLKVAVAGIPKTIDNAFQL</sequence>
<dbReference type="GO" id="GO:0003872">
    <property type="term" value="F:6-phosphofructokinase activity"/>
    <property type="evidence" value="ECO:0007669"/>
    <property type="project" value="InterPro"/>
</dbReference>
<dbReference type="SUPFAM" id="SSF53784">
    <property type="entry name" value="Phosphofructokinase"/>
    <property type="match status" value="1"/>
</dbReference>
<dbReference type="Proteomes" id="UP001168877">
    <property type="component" value="Unassembled WGS sequence"/>
</dbReference>
<reference evidence="2" key="1">
    <citation type="journal article" date="2022" name="Plant J.">
        <title>Strategies of tolerance reflected in two North American maple genomes.</title>
        <authorList>
            <person name="McEvoy S.L."/>
            <person name="Sezen U.U."/>
            <person name="Trouern-Trend A."/>
            <person name="McMahon S.M."/>
            <person name="Schaberg P.G."/>
            <person name="Yang J."/>
            <person name="Wegrzyn J.L."/>
            <person name="Swenson N.G."/>
        </authorList>
    </citation>
    <scope>NUCLEOTIDE SEQUENCE</scope>
    <source>
        <strain evidence="2">NS2018</strain>
    </source>
</reference>
<name>A0AA39VZY8_ACESA</name>
<dbReference type="InterPro" id="IPR035966">
    <property type="entry name" value="PKF_sf"/>
</dbReference>
<protein>
    <submittedName>
        <fullName evidence="2">Uncharacterized protein</fullName>
    </submittedName>
</protein>
<dbReference type="EMBL" id="JAUESC010000004">
    <property type="protein sequence ID" value="KAK0597418.1"/>
    <property type="molecule type" value="Genomic_DNA"/>
</dbReference>
<gene>
    <name evidence="2" type="ORF">LWI29_025095</name>
</gene>
<accession>A0AA39VZY8</accession>
<dbReference type="AlphaFoldDB" id="A0AA39VZY8"/>
<proteinExistence type="predicted"/>
<keyword evidence="1" id="KW-0021">Allosteric enzyme</keyword>
<evidence type="ECO:0000313" key="3">
    <source>
        <dbReference type="Proteomes" id="UP001168877"/>
    </source>
</evidence>
<evidence type="ECO:0000256" key="1">
    <source>
        <dbReference type="ARBA" id="ARBA00022533"/>
    </source>
</evidence>
<comment type="caution">
    <text evidence="2">The sequence shown here is derived from an EMBL/GenBank/DDBJ whole genome shotgun (WGS) entry which is preliminary data.</text>
</comment>
<organism evidence="2 3">
    <name type="scientific">Acer saccharum</name>
    <name type="common">Sugar maple</name>
    <dbReference type="NCBI Taxonomy" id="4024"/>
    <lineage>
        <taxon>Eukaryota</taxon>
        <taxon>Viridiplantae</taxon>
        <taxon>Streptophyta</taxon>
        <taxon>Embryophyta</taxon>
        <taxon>Tracheophyta</taxon>
        <taxon>Spermatophyta</taxon>
        <taxon>Magnoliopsida</taxon>
        <taxon>eudicotyledons</taxon>
        <taxon>Gunneridae</taxon>
        <taxon>Pentapetalae</taxon>
        <taxon>rosids</taxon>
        <taxon>malvids</taxon>
        <taxon>Sapindales</taxon>
        <taxon>Sapindaceae</taxon>
        <taxon>Hippocastanoideae</taxon>
        <taxon>Acereae</taxon>
        <taxon>Acer</taxon>
    </lineage>
</organism>
<dbReference type="PANTHER" id="PTHR45770">
    <property type="entry name" value="ATP-DEPENDENT 6-PHOSPHOFRUCTOKINASE 1"/>
    <property type="match status" value="1"/>
</dbReference>
<dbReference type="Gene3D" id="3.40.50.460">
    <property type="entry name" value="Phosphofructokinase domain"/>
    <property type="match status" value="1"/>
</dbReference>